<evidence type="ECO:0000313" key="2">
    <source>
        <dbReference type="Proteomes" id="UP000054248"/>
    </source>
</evidence>
<dbReference type="InterPro" id="IPR036047">
    <property type="entry name" value="F-box-like_dom_sf"/>
</dbReference>
<dbReference type="EMBL" id="KN823085">
    <property type="protein sequence ID" value="KIO23406.1"/>
    <property type="molecule type" value="Genomic_DNA"/>
</dbReference>
<keyword evidence="2" id="KW-1185">Reference proteome</keyword>
<evidence type="ECO:0000313" key="1">
    <source>
        <dbReference type="EMBL" id="KIO23406.1"/>
    </source>
</evidence>
<organism evidence="1 2">
    <name type="scientific">Tulasnella calospora MUT 4182</name>
    <dbReference type="NCBI Taxonomy" id="1051891"/>
    <lineage>
        <taxon>Eukaryota</taxon>
        <taxon>Fungi</taxon>
        <taxon>Dikarya</taxon>
        <taxon>Basidiomycota</taxon>
        <taxon>Agaricomycotina</taxon>
        <taxon>Agaricomycetes</taxon>
        <taxon>Cantharellales</taxon>
        <taxon>Tulasnellaceae</taxon>
        <taxon>Tulasnella</taxon>
    </lineage>
</organism>
<accession>A0A0C3QD24</accession>
<reference evidence="2" key="2">
    <citation type="submission" date="2015-01" db="EMBL/GenBank/DDBJ databases">
        <title>Evolutionary Origins and Diversification of the Mycorrhizal Mutualists.</title>
        <authorList>
            <consortium name="DOE Joint Genome Institute"/>
            <consortium name="Mycorrhizal Genomics Consortium"/>
            <person name="Kohler A."/>
            <person name="Kuo A."/>
            <person name="Nagy L.G."/>
            <person name="Floudas D."/>
            <person name="Copeland A."/>
            <person name="Barry K.W."/>
            <person name="Cichocki N."/>
            <person name="Veneault-Fourrey C."/>
            <person name="LaButti K."/>
            <person name="Lindquist E.A."/>
            <person name="Lipzen A."/>
            <person name="Lundell T."/>
            <person name="Morin E."/>
            <person name="Murat C."/>
            <person name="Riley R."/>
            <person name="Ohm R."/>
            <person name="Sun H."/>
            <person name="Tunlid A."/>
            <person name="Henrissat B."/>
            <person name="Grigoriev I.V."/>
            <person name="Hibbett D.S."/>
            <person name="Martin F."/>
        </authorList>
    </citation>
    <scope>NUCLEOTIDE SEQUENCE [LARGE SCALE GENOMIC DNA]</scope>
    <source>
        <strain evidence="2">MUT 4182</strain>
    </source>
</reference>
<dbReference type="OrthoDB" id="3234853at2759"/>
<name>A0A0C3QD24_9AGAM</name>
<dbReference type="SUPFAM" id="SSF81383">
    <property type="entry name" value="F-box domain"/>
    <property type="match status" value="1"/>
</dbReference>
<gene>
    <name evidence="1" type="ORF">M407DRAFT_27101</name>
</gene>
<protein>
    <submittedName>
        <fullName evidence="1">Uncharacterized protein</fullName>
    </submittedName>
</protein>
<sequence length="411" mass="45383">MGPQLSSSSSSSVSDYYSSTSGAREAASKKDNPDSTLTPYAALGLSSFPCWKAMPEELLIWIFKHVQSEQHNRPKAYYQSLFSMRTVCKRWEDAITASAMLWTLIDMTKPSAVTMILECSAACPLRLVCCDLLQSAPEIEASVEKLRHCMDRVTELEAIVDGAQMTAILPLLQWKAPKMEVASISFLKKLTEPIQLFGGVASGVSSILLSGIQIDWTTLTSNHLKRITFSGLIAPLDVILEILEGCSSQVEAVALDSIDFRESYGAGLPAKQATTFPNLVSLYFAHVEPFAIEYLLASISVPSCLDCRIVGTPFAGRSLEGTFNRFVEKVSLRDSLEASSTNNGVEFDASGALFYLDSRRILFSFHLDCDRLGSPPTAVWEEMYRAFARPWRERGSFKPTFKSLPMPYNIA</sequence>
<reference evidence="1 2" key="1">
    <citation type="submission" date="2014-04" db="EMBL/GenBank/DDBJ databases">
        <authorList>
            <consortium name="DOE Joint Genome Institute"/>
            <person name="Kuo A."/>
            <person name="Girlanda M."/>
            <person name="Perotto S."/>
            <person name="Kohler A."/>
            <person name="Nagy L.G."/>
            <person name="Floudas D."/>
            <person name="Copeland A."/>
            <person name="Barry K.W."/>
            <person name="Cichocki N."/>
            <person name="Veneault-Fourrey C."/>
            <person name="LaButti K."/>
            <person name="Lindquist E.A."/>
            <person name="Lipzen A."/>
            <person name="Lundell T."/>
            <person name="Morin E."/>
            <person name="Murat C."/>
            <person name="Sun H."/>
            <person name="Tunlid A."/>
            <person name="Henrissat B."/>
            <person name="Grigoriev I.V."/>
            <person name="Hibbett D.S."/>
            <person name="Martin F."/>
            <person name="Nordberg H.P."/>
            <person name="Cantor M.N."/>
            <person name="Hua S.X."/>
        </authorList>
    </citation>
    <scope>NUCLEOTIDE SEQUENCE [LARGE SCALE GENOMIC DNA]</scope>
    <source>
        <strain evidence="1 2">MUT 4182</strain>
    </source>
</reference>
<dbReference type="Proteomes" id="UP000054248">
    <property type="component" value="Unassembled WGS sequence"/>
</dbReference>
<dbReference type="HOGENOM" id="CLU_669386_0_0_1"/>
<dbReference type="AlphaFoldDB" id="A0A0C3QD24"/>
<proteinExistence type="predicted"/>
<dbReference type="Gene3D" id="1.20.1280.50">
    <property type="match status" value="1"/>
</dbReference>